<dbReference type="PROSITE" id="PS50075">
    <property type="entry name" value="CARRIER"/>
    <property type="match status" value="1"/>
</dbReference>
<dbReference type="Proteomes" id="UP000663722">
    <property type="component" value="Chromosome"/>
</dbReference>
<dbReference type="PANTHER" id="PTHR45527:SF1">
    <property type="entry name" value="FATTY ACID SYNTHASE"/>
    <property type="match status" value="1"/>
</dbReference>
<reference evidence="11" key="1">
    <citation type="journal article" date="2021" name="Microb. Physiol.">
        <title>Proteogenomic Insights into the Physiology of Marine, Sulfate-Reducing, Filamentous Desulfonema limicola and Desulfonema magnum.</title>
        <authorList>
            <person name="Schnaars V."/>
            <person name="Wohlbrand L."/>
            <person name="Scheve S."/>
            <person name="Hinrichs C."/>
            <person name="Reinhardt R."/>
            <person name="Rabus R."/>
        </authorList>
    </citation>
    <scope>NUCLEOTIDE SEQUENCE</scope>
    <source>
        <strain evidence="11">4be13</strain>
    </source>
</reference>
<dbReference type="PROSITE" id="PS00072">
    <property type="entry name" value="ACYL_COA_DH_1"/>
    <property type="match status" value="1"/>
</dbReference>
<dbReference type="GO" id="GO:0003995">
    <property type="term" value="F:acyl-CoA dehydrogenase activity"/>
    <property type="evidence" value="ECO:0007669"/>
    <property type="project" value="InterPro"/>
</dbReference>
<keyword evidence="12" id="KW-1185">Reference proteome</keyword>
<protein>
    <submittedName>
        <fullName evidence="11">Acyl-CoA dehydrogenase domain-containing protein</fullName>
    </submittedName>
</protein>
<dbReference type="InterPro" id="IPR000873">
    <property type="entry name" value="AMP-dep_synth/lig_dom"/>
</dbReference>
<dbReference type="SMART" id="SM00823">
    <property type="entry name" value="PKS_PP"/>
    <property type="match status" value="1"/>
</dbReference>
<dbReference type="SUPFAM" id="SSF56801">
    <property type="entry name" value="Acetyl-CoA synthetase-like"/>
    <property type="match status" value="1"/>
</dbReference>
<dbReference type="SUPFAM" id="SSF56645">
    <property type="entry name" value="Acyl-CoA dehydrogenase NM domain-like"/>
    <property type="match status" value="1"/>
</dbReference>
<dbReference type="InterPro" id="IPR001242">
    <property type="entry name" value="Condensation_dom"/>
</dbReference>
<keyword evidence="5" id="KW-0597">Phosphoprotein</keyword>
<dbReference type="FunFam" id="2.30.38.10:FF:000001">
    <property type="entry name" value="Non-ribosomal peptide synthetase PvdI"/>
    <property type="match status" value="1"/>
</dbReference>
<dbReference type="NCBIfam" id="TIGR01733">
    <property type="entry name" value="AA-adenyl-dom"/>
    <property type="match status" value="1"/>
</dbReference>
<evidence type="ECO:0000256" key="9">
    <source>
        <dbReference type="SAM" id="MobiDB-lite"/>
    </source>
</evidence>
<dbReference type="SUPFAM" id="SSF141371">
    <property type="entry name" value="PilZ domain-like"/>
    <property type="match status" value="1"/>
</dbReference>
<dbReference type="Gene3D" id="1.10.540.10">
    <property type="entry name" value="Acyl-CoA dehydrogenase/oxidase, N-terminal domain"/>
    <property type="match status" value="1"/>
</dbReference>
<keyword evidence="6" id="KW-0285">Flavoprotein</keyword>
<dbReference type="Pfam" id="PF00441">
    <property type="entry name" value="Acyl-CoA_dh_1"/>
    <property type="match status" value="1"/>
</dbReference>
<dbReference type="Gene3D" id="1.20.140.10">
    <property type="entry name" value="Butyryl-CoA Dehydrogenase, subunit A, domain 3"/>
    <property type="match status" value="1"/>
</dbReference>
<dbReference type="FunFam" id="3.40.50.980:FF:000001">
    <property type="entry name" value="Non-ribosomal peptide synthetase"/>
    <property type="match status" value="1"/>
</dbReference>
<name>A0A975GPS5_9BACT</name>
<dbReference type="PROSITE" id="PS00455">
    <property type="entry name" value="AMP_BINDING"/>
    <property type="match status" value="1"/>
</dbReference>
<dbReference type="EMBL" id="CP061800">
    <property type="protein sequence ID" value="QTA89157.1"/>
    <property type="molecule type" value="Genomic_DNA"/>
</dbReference>
<dbReference type="RefSeq" id="WP_207677917.1">
    <property type="nucleotide sequence ID" value="NZ_CP061800.1"/>
</dbReference>
<dbReference type="FunFam" id="2.40.110.10:FF:000002">
    <property type="entry name" value="Acyl-CoA dehydrogenase fadE12"/>
    <property type="match status" value="1"/>
</dbReference>
<dbReference type="GO" id="GO:0050660">
    <property type="term" value="F:flavin adenine dinucleotide binding"/>
    <property type="evidence" value="ECO:0007669"/>
    <property type="project" value="InterPro"/>
</dbReference>
<dbReference type="CDD" id="cd17652">
    <property type="entry name" value="A_NRPS_CmdD_like"/>
    <property type="match status" value="1"/>
</dbReference>
<dbReference type="SUPFAM" id="SSF47336">
    <property type="entry name" value="ACP-like"/>
    <property type="match status" value="1"/>
</dbReference>
<accession>A0A975GPS5</accession>
<evidence type="ECO:0000313" key="11">
    <source>
        <dbReference type="EMBL" id="QTA89157.1"/>
    </source>
</evidence>
<dbReference type="InterPro" id="IPR045851">
    <property type="entry name" value="AMP-bd_C_sf"/>
</dbReference>
<dbReference type="InterPro" id="IPR009100">
    <property type="entry name" value="AcylCoA_DH/oxidase_NM_dom_sf"/>
</dbReference>
<dbReference type="Pfam" id="PF00550">
    <property type="entry name" value="PP-binding"/>
    <property type="match status" value="1"/>
</dbReference>
<evidence type="ECO:0000256" key="6">
    <source>
        <dbReference type="ARBA" id="ARBA00022630"/>
    </source>
</evidence>
<dbReference type="InterPro" id="IPR037069">
    <property type="entry name" value="AcylCoA_DH/ox_N_sf"/>
</dbReference>
<feature type="domain" description="Carrier" evidence="10">
    <location>
        <begin position="1238"/>
        <end position="1313"/>
    </location>
</feature>
<dbReference type="InterPro" id="IPR013786">
    <property type="entry name" value="AcylCoA_DH/ox_N"/>
</dbReference>
<proteinExistence type="inferred from homology"/>
<dbReference type="Pfam" id="PF02771">
    <property type="entry name" value="Acyl-CoA_dh_N"/>
    <property type="match status" value="1"/>
</dbReference>
<evidence type="ECO:0000256" key="5">
    <source>
        <dbReference type="ARBA" id="ARBA00022553"/>
    </source>
</evidence>
<dbReference type="InterPro" id="IPR036250">
    <property type="entry name" value="AcylCo_DH-like_C"/>
</dbReference>
<dbReference type="Pfam" id="PF00668">
    <property type="entry name" value="Condensation"/>
    <property type="match status" value="1"/>
</dbReference>
<dbReference type="InterPro" id="IPR020845">
    <property type="entry name" value="AMP-binding_CS"/>
</dbReference>
<dbReference type="SUPFAM" id="SSF47203">
    <property type="entry name" value="Acyl-CoA dehydrogenase C-terminal domain-like"/>
    <property type="match status" value="1"/>
</dbReference>
<dbReference type="FunFam" id="3.40.50.12780:FF:000012">
    <property type="entry name" value="Non-ribosomal peptide synthetase"/>
    <property type="match status" value="1"/>
</dbReference>
<dbReference type="GO" id="GO:0043041">
    <property type="term" value="P:amino acid activation for nonribosomal peptide biosynthetic process"/>
    <property type="evidence" value="ECO:0007669"/>
    <property type="project" value="TreeGrafter"/>
</dbReference>
<sequence length="1336" mass="148431">MGIHNITKEHNQFREQLRIFLEKEVIPYADEWEKHGIIPKEVWKKMGQGGFLCPSLSPKYGGAGGDFFYSLIVIEEMARTNQYGLIPNLHSDIVVPYIEKYASEEIRNKYLPGCVSGDIITAIAITEPDAGSDIAGMTTTATEQGDEVIITGSKTFVSNGINADLVILAARDSSVENRNFPISLYVVETDTPGIKKGKPFKKMGWHSQDTAELFFSDCCIPAKNRLGQKGTGFAMLMEKLPQERLICAMMAVAAAERFVETTMTYCKQTIVSGMPISASQTVQFALVEMTTEVKMARAFVDKVISDYTEGKHVVAEISMAKYRTTEIAKQVADQCLDIFANLGMLEKCPIARGFRDVRLMPIFGGTNEIMKLVAAELLGLTEEHISFEQFPEPHVNYWKSQLANIPALLELPADRPRPPVRTFRYAAEHFHLHPDLAMRLKKLSEDSDVSLSVMLMTVFLTLLSRYTGQEDIVVAMPVPNNTLALRVDLSGNPDVRELLNRVREVTQNAYDHRELPFEKLAEILQQDQTSLSQIIFALRDISEDIESLSGAFDLALILEDTESGLSGTFKYDTELFDAASVIRAAGHFETLSEGVTANPNQAISQLPLLTETERHQLLVEWNDTRTEYPDDKCVHQLFEAHAEQNPDAVAVVFEDKHLSYGELNARANQIAHYLGSLGVEPEVLVGICAERSFEMIAGIMGVLKAGGAYVPLDPAYPQDRLAFMLSDARIQILLTQEKLLGNLSEHTANVICLDKDWDVISQENMENPVTRVTPENLAYVIYTSGSTGKPKGVLLIHRGLCNLSSAQIQMFNLQSDSCVLQFSSFSFDASVWEIVMALCSGARLCLGTSESLLPGPGLTRLLNQQSVTHVTFPPSALAFQPGEAFPDLRNIIVAGEACPPDLIARWSEDRCFINAYGPSEATVCAVATECLEGDQKPPIGRPIANTRIYILDSCLQPVPVGVPGELHISGIALARGYLNRPELTAEKFISDPFGDAPEDRLYKTGDLARYLPDGTIDFLGRIDHQVKVRGFRIELGEIEGVLSLHSNVNQAAVIVRDDKPGDKRLVAYIVPEVTPDRIPYQTLCTAEFEQKWIKVRTEDISAGGVCLTGVPDTFVKGKPVRLGLVLPGKSEEYWLRGKIRWRQARRVGVEFELLPAEETLIQQSMTYLLRSRNILKLLQRTASGQLREYLNQKLPHYMIPSGFVFLNALPLTPNGKVDRRALPVPDTFQMAEKGNFIAPRTPTEEIIASVSAEVMNLEQISIHDNFIELGQHSLMAVQIHSRLRDRFKVELPLTCLFESPTVARLAKLVDETLQKGQKVKTPPPIRAVPRTRNSGN</sequence>
<dbReference type="GO" id="GO:0035438">
    <property type="term" value="F:cyclic-di-GMP binding"/>
    <property type="evidence" value="ECO:0007669"/>
    <property type="project" value="InterPro"/>
</dbReference>
<dbReference type="SUPFAM" id="SSF52777">
    <property type="entry name" value="CoA-dependent acyltransferases"/>
    <property type="match status" value="1"/>
</dbReference>
<dbReference type="InterPro" id="IPR046373">
    <property type="entry name" value="Acyl-CoA_Oxase/DH_mid-dom_sf"/>
</dbReference>
<evidence type="ECO:0000313" key="12">
    <source>
        <dbReference type="Proteomes" id="UP000663722"/>
    </source>
</evidence>
<dbReference type="InterPro" id="IPR036736">
    <property type="entry name" value="ACP-like_sf"/>
</dbReference>
<dbReference type="PANTHER" id="PTHR45527">
    <property type="entry name" value="NONRIBOSOMAL PEPTIDE SYNTHETASE"/>
    <property type="match status" value="1"/>
</dbReference>
<dbReference type="InterPro" id="IPR009875">
    <property type="entry name" value="PilZ_domain"/>
</dbReference>
<comment type="cofactor">
    <cofactor evidence="1">
        <name>FAD</name>
        <dbReference type="ChEBI" id="CHEBI:57692"/>
    </cofactor>
</comment>
<keyword evidence="8" id="KW-0560">Oxidoreductase</keyword>
<dbReference type="Gene3D" id="3.30.300.30">
    <property type="match status" value="1"/>
</dbReference>
<evidence type="ECO:0000256" key="4">
    <source>
        <dbReference type="ARBA" id="ARBA00022450"/>
    </source>
</evidence>
<gene>
    <name evidence="11" type="ORF">dnm_052060</name>
</gene>
<keyword evidence="4" id="KW-0596">Phosphopantetheine</keyword>
<evidence type="ECO:0000259" key="10">
    <source>
        <dbReference type="PROSITE" id="PS50075"/>
    </source>
</evidence>
<dbReference type="Gene3D" id="3.30.559.30">
    <property type="entry name" value="Nonribosomal peptide synthetase, condensation domain"/>
    <property type="match status" value="1"/>
</dbReference>
<dbReference type="InterPro" id="IPR010071">
    <property type="entry name" value="AA_adenyl_dom"/>
</dbReference>
<dbReference type="Gene3D" id="3.40.50.980">
    <property type="match status" value="2"/>
</dbReference>
<dbReference type="InterPro" id="IPR006091">
    <property type="entry name" value="Acyl-CoA_Oxase/DH_mid-dom"/>
</dbReference>
<dbReference type="Gene3D" id="2.30.38.10">
    <property type="entry name" value="Luciferase, Domain 3"/>
    <property type="match status" value="1"/>
</dbReference>
<evidence type="ECO:0000256" key="2">
    <source>
        <dbReference type="ARBA" id="ARBA00009347"/>
    </source>
</evidence>
<evidence type="ECO:0000256" key="8">
    <source>
        <dbReference type="ARBA" id="ARBA00023002"/>
    </source>
</evidence>
<feature type="region of interest" description="Disordered" evidence="9">
    <location>
        <begin position="1315"/>
        <end position="1336"/>
    </location>
</feature>
<dbReference type="GO" id="GO:0005829">
    <property type="term" value="C:cytosol"/>
    <property type="evidence" value="ECO:0007669"/>
    <property type="project" value="TreeGrafter"/>
</dbReference>
<keyword evidence="7" id="KW-0274">FAD</keyword>
<dbReference type="GO" id="GO:0031177">
    <property type="term" value="F:phosphopantetheine binding"/>
    <property type="evidence" value="ECO:0007669"/>
    <property type="project" value="InterPro"/>
</dbReference>
<dbReference type="InterPro" id="IPR006089">
    <property type="entry name" value="Acyl-CoA_DH_CS"/>
</dbReference>
<dbReference type="Pfam" id="PF02770">
    <property type="entry name" value="Acyl-CoA_dh_M"/>
    <property type="match status" value="1"/>
</dbReference>
<dbReference type="FunFam" id="1.10.540.10:FF:000026">
    <property type="entry name" value="Acyl-CoA dehydrogenase medium chain"/>
    <property type="match status" value="1"/>
</dbReference>
<evidence type="ECO:0000256" key="7">
    <source>
        <dbReference type="ARBA" id="ARBA00022827"/>
    </source>
</evidence>
<dbReference type="Pfam" id="PF07238">
    <property type="entry name" value="PilZ"/>
    <property type="match status" value="1"/>
</dbReference>
<dbReference type="InterPro" id="IPR020806">
    <property type="entry name" value="PKS_PP-bd"/>
</dbReference>
<dbReference type="InterPro" id="IPR009081">
    <property type="entry name" value="PP-bd_ACP"/>
</dbReference>
<dbReference type="Gene3D" id="2.40.10.220">
    <property type="entry name" value="predicted glycosyltransferase like domains"/>
    <property type="match status" value="1"/>
</dbReference>
<comment type="subunit">
    <text evidence="3">Homotetramer.</text>
</comment>
<dbReference type="Gene3D" id="1.10.1200.10">
    <property type="entry name" value="ACP-like"/>
    <property type="match status" value="1"/>
</dbReference>
<evidence type="ECO:0000256" key="1">
    <source>
        <dbReference type="ARBA" id="ARBA00001974"/>
    </source>
</evidence>
<dbReference type="Pfam" id="PF00501">
    <property type="entry name" value="AMP-binding"/>
    <property type="match status" value="1"/>
</dbReference>
<comment type="similarity">
    <text evidence="2">Belongs to the acyl-CoA dehydrogenase family.</text>
</comment>
<organism evidence="11 12">
    <name type="scientific">Desulfonema magnum</name>
    <dbReference type="NCBI Taxonomy" id="45655"/>
    <lineage>
        <taxon>Bacteria</taxon>
        <taxon>Pseudomonadati</taxon>
        <taxon>Thermodesulfobacteriota</taxon>
        <taxon>Desulfobacteria</taxon>
        <taxon>Desulfobacterales</taxon>
        <taxon>Desulfococcaceae</taxon>
        <taxon>Desulfonema</taxon>
    </lineage>
</organism>
<dbReference type="GO" id="GO:0044550">
    <property type="term" value="P:secondary metabolite biosynthetic process"/>
    <property type="evidence" value="ECO:0007669"/>
    <property type="project" value="TreeGrafter"/>
</dbReference>
<dbReference type="Gene3D" id="2.40.110.10">
    <property type="entry name" value="Butyryl-CoA Dehydrogenase, subunit A, domain 2"/>
    <property type="match status" value="1"/>
</dbReference>
<dbReference type="KEGG" id="dmm:dnm_052060"/>
<dbReference type="InterPro" id="IPR009075">
    <property type="entry name" value="AcylCo_DH/oxidase_C"/>
</dbReference>
<evidence type="ECO:0000256" key="3">
    <source>
        <dbReference type="ARBA" id="ARBA00011881"/>
    </source>
</evidence>